<evidence type="ECO:0000313" key="8">
    <source>
        <dbReference type="Proteomes" id="UP000177622"/>
    </source>
</evidence>
<comment type="similarity">
    <text evidence="1 5">Belongs to the glycosyl hydrolase 5 (cellulase A) family.</text>
</comment>
<proteinExistence type="inferred from homology"/>
<dbReference type="InterPro" id="IPR050386">
    <property type="entry name" value="Glycosyl_hydrolase_5"/>
</dbReference>
<sequence length="501" mass="56917">MVPSANKVVNGTPRITDGGLPPCTMLHVDGTRIVNPAGETVILKGAGIGGFLNMENFITGFAGHEHEHRAQLASVLGQKKAEYFFDRLIHHFFTDADAAYFASLGLNCIRLPFNYRHFIDDMSPNVLKPGGFALLDRCVDICARHNIYVVLDLHAVPGGQNQDWHCDSGAARAQFWDFKDHQDRVVQLWEALARRYGRNPVIAGYNPLNEPADPTMTDNGFYGARLVRFCARIEKAIRAIDPDHMLFIDGNTYAMDFRAFTESPLLPNTVYACHDYNKMGFPTGQQYEGTKSQREYLRSSFERKVKFMRENNVPIWNGEFGPVYDDERRVGSAAAAETNAKRFALLKEQLSIYAETGVSWSIWLYKDIGYQGMVYVDPETPYMKLIQPFVTRKQELGLDFWGVVDKSGVEGVYGPFISGLKTMVPEVYHSVKYPKVWSFDRHVERVVRECLMSEYVGWEMAELFRGKTEEELEVLASSFAMENCKQRDELSAILREDAISR</sequence>
<evidence type="ECO:0000256" key="5">
    <source>
        <dbReference type="RuleBase" id="RU361153"/>
    </source>
</evidence>
<feature type="domain" description="Glycoside hydrolase family 5" evidence="6">
    <location>
        <begin position="95"/>
        <end position="366"/>
    </location>
</feature>
<keyword evidence="4" id="KW-0961">Cell wall biogenesis/degradation</keyword>
<evidence type="ECO:0000259" key="6">
    <source>
        <dbReference type="Pfam" id="PF00150"/>
    </source>
</evidence>
<comment type="caution">
    <text evidence="7">The sequence shown here is derived from an EMBL/GenBank/DDBJ whole genome shotgun (WGS) entry which is preliminary data.</text>
</comment>
<dbReference type="GO" id="GO:0005576">
    <property type="term" value="C:extracellular region"/>
    <property type="evidence" value="ECO:0007669"/>
    <property type="project" value="TreeGrafter"/>
</dbReference>
<dbReference type="EMBL" id="LXJU01000007">
    <property type="protein sequence ID" value="OGE54009.1"/>
    <property type="molecule type" value="Genomic_DNA"/>
</dbReference>
<dbReference type="InterPro" id="IPR017853">
    <property type="entry name" value="GH"/>
</dbReference>
<dbReference type="Pfam" id="PF00150">
    <property type="entry name" value="Cellulase"/>
    <property type="match status" value="1"/>
</dbReference>
<gene>
    <name evidence="7" type="ORF">PENARI_c007G02355</name>
</gene>
<dbReference type="AlphaFoldDB" id="A0A1F5LM56"/>
<dbReference type="GO" id="GO:0008422">
    <property type="term" value="F:beta-glucosidase activity"/>
    <property type="evidence" value="ECO:0007669"/>
    <property type="project" value="TreeGrafter"/>
</dbReference>
<dbReference type="InterPro" id="IPR001547">
    <property type="entry name" value="Glyco_hydro_5"/>
</dbReference>
<dbReference type="PANTHER" id="PTHR31297:SF13">
    <property type="entry name" value="PUTATIVE-RELATED"/>
    <property type="match status" value="1"/>
</dbReference>
<reference evidence="7 8" key="1">
    <citation type="journal article" date="2016" name="Sci. Rep.">
        <title>Penicillium arizonense, a new, genome sequenced fungal species, reveals a high chemical diversity in secreted metabolites.</title>
        <authorList>
            <person name="Grijseels S."/>
            <person name="Nielsen J.C."/>
            <person name="Randelovic M."/>
            <person name="Nielsen J."/>
            <person name="Nielsen K.F."/>
            <person name="Workman M."/>
            <person name="Frisvad J.C."/>
        </authorList>
    </citation>
    <scope>NUCLEOTIDE SEQUENCE [LARGE SCALE GENOMIC DNA]</scope>
    <source>
        <strain evidence="7 8">CBS 141311</strain>
    </source>
</reference>
<keyword evidence="2 5" id="KW-0378">Hydrolase</keyword>
<organism evidence="7 8">
    <name type="scientific">Penicillium arizonense</name>
    <dbReference type="NCBI Taxonomy" id="1835702"/>
    <lineage>
        <taxon>Eukaryota</taxon>
        <taxon>Fungi</taxon>
        <taxon>Dikarya</taxon>
        <taxon>Ascomycota</taxon>
        <taxon>Pezizomycotina</taxon>
        <taxon>Eurotiomycetes</taxon>
        <taxon>Eurotiomycetidae</taxon>
        <taxon>Eurotiales</taxon>
        <taxon>Aspergillaceae</taxon>
        <taxon>Penicillium</taxon>
    </lineage>
</organism>
<dbReference type="OrthoDB" id="1887033at2759"/>
<dbReference type="FunFam" id="3.20.20.80:FF:000130">
    <property type="entry name" value="Endoglucanase C"/>
    <property type="match status" value="1"/>
</dbReference>
<keyword evidence="8" id="KW-1185">Reference proteome</keyword>
<dbReference type="SUPFAM" id="SSF51445">
    <property type="entry name" value="(Trans)glycosidases"/>
    <property type="match status" value="1"/>
</dbReference>
<evidence type="ECO:0000256" key="1">
    <source>
        <dbReference type="ARBA" id="ARBA00005641"/>
    </source>
</evidence>
<dbReference type="GO" id="GO:0071555">
    <property type="term" value="P:cell wall organization"/>
    <property type="evidence" value="ECO:0007669"/>
    <property type="project" value="UniProtKB-KW"/>
</dbReference>
<protein>
    <recommendedName>
        <fullName evidence="6">Glycoside hydrolase family 5 domain-containing protein</fullName>
    </recommendedName>
</protein>
<dbReference type="GeneID" id="34575520"/>
<evidence type="ECO:0000256" key="3">
    <source>
        <dbReference type="ARBA" id="ARBA00023295"/>
    </source>
</evidence>
<dbReference type="GO" id="GO:0009986">
    <property type="term" value="C:cell surface"/>
    <property type="evidence" value="ECO:0007669"/>
    <property type="project" value="TreeGrafter"/>
</dbReference>
<keyword evidence="3 5" id="KW-0326">Glycosidase</keyword>
<dbReference type="Gene3D" id="3.20.20.80">
    <property type="entry name" value="Glycosidases"/>
    <property type="match status" value="1"/>
</dbReference>
<evidence type="ECO:0000256" key="2">
    <source>
        <dbReference type="ARBA" id="ARBA00022801"/>
    </source>
</evidence>
<dbReference type="PANTHER" id="PTHR31297">
    <property type="entry name" value="GLUCAN ENDO-1,6-BETA-GLUCOSIDASE B"/>
    <property type="match status" value="1"/>
</dbReference>
<dbReference type="STRING" id="1835702.A0A1F5LM56"/>
<evidence type="ECO:0000313" key="7">
    <source>
        <dbReference type="EMBL" id="OGE54009.1"/>
    </source>
</evidence>
<dbReference type="RefSeq" id="XP_022489446.1">
    <property type="nucleotide sequence ID" value="XM_022630786.1"/>
</dbReference>
<accession>A0A1F5LM56</accession>
<dbReference type="GO" id="GO:0009251">
    <property type="term" value="P:glucan catabolic process"/>
    <property type="evidence" value="ECO:0007669"/>
    <property type="project" value="TreeGrafter"/>
</dbReference>
<name>A0A1F5LM56_PENAI</name>
<dbReference type="Proteomes" id="UP000177622">
    <property type="component" value="Unassembled WGS sequence"/>
</dbReference>
<evidence type="ECO:0000256" key="4">
    <source>
        <dbReference type="ARBA" id="ARBA00023316"/>
    </source>
</evidence>